<dbReference type="Gene3D" id="3.30.700.10">
    <property type="entry name" value="Glycoprotein, Type 4 Pilin"/>
    <property type="match status" value="1"/>
</dbReference>
<comment type="caution">
    <text evidence="2">The sequence shown here is derived from an EMBL/GenBank/DDBJ whole genome shotgun (WGS) entry which is preliminary data.</text>
</comment>
<accession>X1JMD3</accession>
<name>X1JMD3_9ZZZZ</name>
<dbReference type="Pfam" id="PF07963">
    <property type="entry name" value="N_methyl"/>
    <property type="match status" value="1"/>
</dbReference>
<dbReference type="PRINTS" id="PR00813">
    <property type="entry name" value="BCTERIALGSPG"/>
</dbReference>
<sequence>MKRFLKSFRYGEKGFTLIELLVVVAILGVLAAVVVPNVGRFMGAGTVEAANTEAHNVQTAVLAYMVDNSLSTITNGGEVGPSVDIPSSPDYTGTTVKSFITGILQAKYTISPEGEITGATTTDVTDSKWTGLSWDATKGWYK</sequence>
<dbReference type="NCBIfam" id="TIGR02532">
    <property type="entry name" value="IV_pilin_GFxxxE"/>
    <property type="match status" value="1"/>
</dbReference>
<proteinExistence type="predicted"/>
<dbReference type="AlphaFoldDB" id="X1JMD3"/>
<dbReference type="InterPro" id="IPR012902">
    <property type="entry name" value="N_methyl_site"/>
</dbReference>
<protein>
    <recommendedName>
        <fullName evidence="3">Type II secretion system protein GspG C-terminal domain-containing protein</fullName>
    </recommendedName>
</protein>
<evidence type="ECO:0000256" key="1">
    <source>
        <dbReference type="ARBA" id="ARBA00022481"/>
    </source>
</evidence>
<reference evidence="2" key="1">
    <citation type="journal article" date="2014" name="Front. Microbiol.">
        <title>High frequency of phylogenetically diverse reductive dehalogenase-homologous genes in deep subseafloor sedimentary metagenomes.</title>
        <authorList>
            <person name="Kawai M."/>
            <person name="Futagami T."/>
            <person name="Toyoda A."/>
            <person name="Takaki Y."/>
            <person name="Nishi S."/>
            <person name="Hori S."/>
            <person name="Arai W."/>
            <person name="Tsubouchi T."/>
            <person name="Morono Y."/>
            <person name="Uchiyama I."/>
            <person name="Ito T."/>
            <person name="Fujiyama A."/>
            <person name="Inagaki F."/>
            <person name="Takami H."/>
        </authorList>
    </citation>
    <scope>NUCLEOTIDE SEQUENCE</scope>
    <source>
        <strain evidence="2">Expedition CK06-06</strain>
    </source>
</reference>
<dbReference type="EMBL" id="BARV01002768">
    <property type="protein sequence ID" value="GAH95906.1"/>
    <property type="molecule type" value="Genomic_DNA"/>
</dbReference>
<dbReference type="InterPro" id="IPR045584">
    <property type="entry name" value="Pilin-like"/>
</dbReference>
<organism evidence="2">
    <name type="scientific">marine sediment metagenome</name>
    <dbReference type="NCBI Taxonomy" id="412755"/>
    <lineage>
        <taxon>unclassified sequences</taxon>
        <taxon>metagenomes</taxon>
        <taxon>ecological metagenomes</taxon>
    </lineage>
</organism>
<dbReference type="SUPFAM" id="SSF54523">
    <property type="entry name" value="Pili subunits"/>
    <property type="match status" value="1"/>
</dbReference>
<dbReference type="InterPro" id="IPR000983">
    <property type="entry name" value="Bac_GSPG_pilin"/>
</dbReference>
<dbReference type="GO" id="GO:0015627">
    <property type="term" value="C:type II protein secretion system complex"/>
    <property type="evidence" value="ECO:0007669"/>
    <property type="project" value="InterPro"/>
</dbReference>
<evidence type="ECO:0008006" key="3">
    <source>
        <dbReference type="Google" id="ProtNLM"/>
    </source>
</evidence>
<dbReference type="PANTHER" id="PTHR30093">
    <property type="entry name" value="GENERAL SECRETION PATHWAY PROTEIN G"/>
    <property type="match status" value="1"/>
</dbReference>
<dbReference type="PROSITE" id="PS00409">
    <property type="entry name" value="PROKAR_NTER_METHYL"/>
    <property type="match status" value="1"/>
</dbReference>
<evidence type="ECO:0000313" key="2">
    <source>
        <dbReference type="EMBL" id="GAH95906.1"/>
    </source>
</evidence>
<gene>
    <name evidence="2" type="ORF">S06H3_06962</name>
</gene>
<keyword evidence="1" id="KW-0488">Methylation</keyword>
<dbReference type="GO" id="GO:0015628">
    <property type="term" value="P:protein secretion by the type II secretion system"/>
    <property type="evidence" value="ECO:0007669"/>
    <property type="project" value="InterPro"/>
</dbReference>